<dbReference type="Proteomes" id="UP001152759">
    <property type="component" value="Chromosome 1"/>
</dbReference>
<evidence type="ECO:0000256" key="1">
    <source>
        <dbReference type="SAM" id="MobiDB-lite"/>
    </source>
</evidence>
<keyword evidence="3" id="KW-1185">Reference proteome</keyword>
<dbReference type="EMBL" id="OU963862">
    <property type="protein sequence ID" value="CAH0382645.1"/>
    <property type="molecule type" value="Genomic_DNA"/>
</dbReference>
<evidence type="ECO:0000313" key="3">
    <source>
        <dbReference type="Proteomes" id="UP001152759"/>
    </source>
</evidence>
<name>A0A9N9ZZJ5_BEMTA</name>
<sequence length="402" mass="45700">MDTRNRASRRPIIFNVNRRANRQADDNNSNSGNQQSPVVQGFQQPIQVFQQPFQMPRPNSPVFVFSGPEPSFNPRPRVIPMGFRDGNQEELSNDNGRGHLSFDAQPDNLSDQQLLLQELRNLRITMDSKIESLKSEIPVIVKGEMERNSSGSFQAPSPIRSLSNQSLVSMAQAPETQPQLNNSEATPRSFYYKVSPKDITPYNGDDEKVSPSEFVKSLDDFFIEARMSDTRKVAQAGRLLEGSAATWFRAYQSQIIDYSDFKSKFFHYFWSESKQAEIRASIYVPNQFRPEQGSMTNHFLGKVRKARSLDEPISDKAIISAVLQHFPHDVQWALIHSNANTVDLMIEKLRELDRIRPSSAAPFNRRNTQTGQNNQHAQNVRTMFTEPSLIHGTQPLSADNLN</sequence>
<feature type="compositionally biased region" description="Low complexity" evidence="1">
    <location>
        <begin position="26"/>
        <end position="38"/>
    </location>
</feature>
<gene>
    <name evidence="2" type="ORF">BEMITA_LOCUS2162</name>
</gene>
<accession>A0A9N9ZZJ5</accession>
<dbReference type="AlphaFoldDB" id="A0A9N9ZZJ5"/>
<proteinExistence type="predicted"/>
<feature type="region of interest" description="Disordered" evidence="1">
    <location>
        <begin position="1"/>
        <end position="38"/>
    </location>
</feature>
<feature type="compositionally biased region" description="Polar residues" evidence="1">
    <location>
        <begin position="166"/>
        <end position="186"/>
    </location>
</feature>
<evidence type="ECO:0000313" key="2">
    <source>
        <dbReference type="EMBL" id="CAH0382645.1"/>
    </source>
</evidence>
<feature type="region of interest" description="Disordered" evidence="1">
    <location>
        <begin position="166"/>
        <end position="187"/>
    </location>
</feature>
<organism evidence="2 3">
    <name type="scientific">Bemisia tabaci</name>
    <name type="common">Sweetpotato whitefly</name>
    <name type="synonym">Aleurodes tabaci</name>
    <dbReference type="NCBI Taxonomy" id="7038"/>
    <lineage>
        <taxon>Eukaryota</taxon>
        <taxon>Metazoa</taxon>
        <taxon>Ecdysozoa</taxon>
        <taxon>Arthropoda</taxon>
        <taxon>Hexapoda</taxon>
        <taxon>Insecta</taxon>
        <taxon>Pterygota</taxon>
        <taxon>Neoptera</taxon>
        <taxon>Paraneoptera</taxon>
        <taxon>Hemiptera</taxon>
        <taxon>Sternorrhyncha</taxon>
        <taxon>Aleyrodoidea</taxon>
        <taxon>Aleyrodidae</taxon>
        <taxon>Aleyrodinae</taxon>
        <taxon>Bemisia</taxon>
    </lineage>
</organism>
<protein>
    <submittedName>
        <fullName evidence="2">Uncharacterized protein</fullName>
    </submittedName>
</protein>
<reference evidence="2" key="1">
    <citation type="submission" date="2021-12" db="EMBL/GenBank/DDBJ databases">
        <authorList>
            <person name="King R."/>
        </authorList>
    </citation>
    <scope>NUCLEOTIDE SEQUENCE</scope>
</reference>